<feature type="non-terminal residue" evidence="1">
    <location>
        <position position="131"/>
    </location>
</feature>
<protein>
    <submittedName>
        <fullName evidence="1">Uncharacterized protein</fullName>
    </submittedName>
</protein>
<accession>A0ABY7G3S0</accession>
<proteinExistence type="predicted"/>
<feature type="non-terminal residue" evidence="1">
    <location>
        <position position="1"/>
    </location>
</feature>
<evidence type="ECO:0000313" key="2">
    <source>
        <dbReference type="Proteomes" id="UP001164746"/>
    </source>
</evidence>
<sequence length="131" mass="14911">PIFPTTHAFRSPSHRPLLCVVVLTCRQRFRPVSMTNQGMAIFPTNTFSEKDPLLLLNSLEIDTYTDAFIKYALISIQRHQCRGSEIFKYITIVGEGGGATQSNPFGGCYQYDIQFRLRMANDNSRSWSLID</sequence>
<gene>
    <name evidence="1" type="ORF">MAR_013410</name>
</gene>
<reference evidence="1" key="1">
    <citation type="submission" date="2022-11" db="EMBL/GenBank/DDBJ databases">
        <title>Centuries of genome instability and evolution in soft-shell clam transmissible cancer (bioRxiv).</title>
        <authorList>
            <person name="Hart S.F.M."/>
            <person name="Yonemitsu M.A."/>
            <person name="Giersch R.M."/>
            <person name="Beal B.F."/>
            <person name="Arriagada G."/>
            <person name="Davis B.W."/>
            <person name="Ostrander E.A."/>
            <person name="Goff S.P."/>
            <person name="Metzger M.J."/>
        </authorList>
    </citation>
    <scope>NUCLEOTIDE SEQUENCE</scope>
    <source>
        <strain evidence="1">MELC-2E11</strain>
        <tissue evidence="1">Siphon/mantle</tissue>
    </source>
</reference>
<name>A0ABY7G3S0_MYAAR</name>
<evidence type="ECO:0000313" key="1">
    <source>
        <dbReference type="EMBL" id="WAR27706.1"/>
    </source>
</evidence>
<dbReference type="EMBL" id="CP111026">
    <property type="protein sequence ID" value="WAR27706.1"/>
    <property type="molecule type" value="Genomic_DNA"/>
</dbReference>
<keyword evidence="2" id="KW-1185">Reference proteome</keyword>
<dbReference type="Proteomes" id="UP001164746">
    <property type="component" value="Chromosome 15"/>
</dbReference>
<organism evidence="1 2">
    <name type="scientific">Mya arenaria</name>
    <name type="common">Soft-shell clam</name>
    <dbReference type="NCBI Taxonomy" id="6604"/>
    <lineage>
        <taxon>Eukaryota</taxon>
        <taxon>Metazoa</taxon>
        <taxon>Spiralia</taxon>
        <taxon>Lophotrochozoa</taxon>
        <taxon>Mollusca</taxon>
        <taxon>Bivalvia</taxon>
        <taxon>Autobranchia</taxon>
        <taxon>Heteroconchia</taxon>
        <taxon>Euheterodonta</taxon>
        <taxon>Imparidentia</taxon>
        <taxon>Neoheterodontei</taxon>
        <taxon>Myida</taxon>
        <taxon>Myoidea</taxon>
        <taxon>Myidae</taxon>
        <taxon>Mya</taxon>
    </lineage>
</organism>